<dbReference type="InterPro" id="IPR037176">
    <property type="entry name" value="Osmotin/thaumatin-like_sf"/>
</dbReference>
<keyword evidence="4" id="KW-1185">Reference proteome</keyword>
<feature type="signal peptide" evidence="1">
    <location>
        <begin position="1"/>
        <end position="16"/>
    </location>
</feature>
<gene>
    <name evidence="3" type="ORF">TSTA_086260</name>
</gene>
<dbReference type="Proteomes" id="UP000001745">
    <property type="component" value="Unassembled WGS sequence"/>
</dbReference>
<feature type="chain" id="PRO_5002874664" evidence="1">
    <location>
        <begin position="17"/>
        <end position="446"/>
    </location>
</feature>
<accession>B8M0L2</accession>
<protein>
    <submittedName>
        <fullName evidence="3">Glucan endo-1,3-beta-glucosidase, putative</fullName>
    </submittedName>
</protein>
<dbReference type="CDD" id="cd09220">
    <property type="entry name" value="GH64-GluB-like"/>
    <property type="match status" value="1"/>
</dbReference>
<sequence>MEMAVLTALMVGPTLASPVKNLPKPVQVTPGGPEDIIINAQDTLNGTFKGTSSSKNEDLMAAASSGALPLQIVNNLAGSGSGAVNAYISGLDSNNNVVFLQADGSFYYPAGTTSAVPVQITANIGIPIGAEGTTTTITIPDYISSGRVYLAVGTLQFFVVSNGSGGVGLVQPSATNPSDPSANTNWGFIELTNTAAGGLYTNISYVDFIGLILGMSVTAGDGSVQTALGLKSDAVNTICTALAAQTASDGYPWASLCQTDTSGKYLRVLSPNDYVSTDSSAFSDYWTSYVSQVYSKYSSSPLTINTQAAAGDVTCTSGGSTHLTCQGSDVTFAQPSAADIFGCNSGPFAVTGNAVDAAIVPRLCAAFNRGTLLLSGGDVQPSLGADSYYTVSPCNYYSKFVHENEVDGKGYAFSYDDVNPDGENASGELVTTNPTALIITVGGPSS</sequence>
<dbReference type="InterPro" id="IPR042517">
    <property type="entry name" value="Glyco_hydro_64_N_2"/>
</dbReference>
<dbReference type="Gene3D" id="3.30.920.50">
    <property type="entry name" value="Beta-1,3-glucanase, C-terminal domain"/>
    <property type="match status" value="1"/>
</dbReference>
<evidence type="ECO:0000313" key="3">
    <source>
        <dbReference type="EMBL" id="EED21395.1"/>
    </source>
</evidence>
<organism evidence="3 4">
    <name type="scientific">Talaromyces stipitatus (strain ATCC 10500 / CBS 375.48 / QM 6759 / NRRL 1006)</name>
    <name type="common">Penicillium stipitatum</name>
    <dbReference type="NCBI Taxonomy" id="441959"/>
    <lineage>
        <taxon>Eukaryota</taxon>
        <taxon>Fungi</taxon>
        <taxon>Dikarya</taxon>
        <taxon>Ascomycota</taxon>
        <taxon>Pezizomycotina</taxon>
        <taxon>Eurotiomycetes</taxon>
        <taxon>Eurotiomycetidae</taxon>
        <taxon>Eurotiales</taxon>
        <taxon>Trichocomaceae</taxon>
        <taxon>Talaromyces</taxon>
        <taxon>Talaromyces sect. Talaromyces</taxon>
    </lineage>
</organism>
<dbReference type="InterPro" id="IPR032477">
    <property type="entry name" value="Glyco_hydro_64"/>
</dbReference>
<dbReference type="InParanoid" id="B8M0L2"/>
<dbReference type="OMA" id="QYPAGWV"/>
<reference evidence="4" key="1">
    <citation type="journal article" date="2015" name="Genome Announc.">
        <title>Genome sequence of the AIDS-associated pathogen Penicillium marneffei (ATCC18224) and its near taxonomic relative Talaromyces stipitatus (ATCC10500).</title>
        <authorList>
            <person name="Nierman W.C."/>
            <person name="Fedorova-Abrams N.D."/>
            <person name="Andrianopoulos A."/>
        </authorList>
    </citation>
    <scope>NUCLEOTIDE SEQUENCE [LARGE SCALE GENOMIC DNA]</scope>
    <source>
        <strain evidence="4">ATCC 10500 / CBS 375.48 / QM 6759 / NRRL 1006</strain>
    </source>
</reference>
<dbReference type="RefSeq" id="XP_002478358.1">
    <property type="nucleotide sequence ID" value="XM_002478313.1"/>
</dbReference>
<dbReference type="PANTHER" id="PTHR38165">
    <property type="match status" value="1"/>
</dbReference>
<feature type="domain" description="GH64" evidence="2">
    <location>
        <begin position="65"/>
        <end position="443"/>
    </location>
</feature>
<keyword evidence="1" id="KW-0732">Signal</keyword>
<evidence type="ECO:0000256" key="1">
    <source>
        <dbReference type="SAM" id="SignalP"/>
    </source>
</evidence>
<evidence type="ECO:0000313" key="4">
    <source>
        <dbReference type="Proteomes" id="UP000001745"/>
    </source>
</evidence>
<dbReference type="eggNOG" id="ENOG502SJJ1">
    <property type="taxonomic scope" value="Eukaryota"/>
</dbReference>
<dbReference type="InterPro" id="IPR037398">
    <property type="entry name" value="Glyco_hydro_64_fam"/>
</dbReference>
<dbReference type="PhylomeDB" id="B8M0L2"/>
<dbReference type="PANTHER" id="PTHR38165:SF1">
    <property type="entry name" value="GLUCANASE B"/>
    <property type="match status" value="1"/>
</dbReference>
<dbReference type="OrthoDB" id="5290283at2759"/>
<dbReference type="PROSITE" id="PS52006">
    <property type="entry name" value="GH64"/>
    <property type="match status" value="1"/>
</dbReference>
<name>B8M0L2_TALSN</name>
<dbReference type="EMBL" id="EQ962653">
    <property type="protein sequence ID" value="EED21395.1"/>
    <property type="molecule type" value="Genomic_DNA"/>
</dbReference>
<dbReference type="GeneID" id="8104591"/>
<dbReference type="AlphaFoldDB" id="B8M0L2"/>
<dbReference type="VEuPathDB" id="FungiDB:TSTA_086260"/>
<proteinExistence type="predicted"/>
<dbReference type="Pfam" id="PF16483">
    <property type="entry name" value="Glyco_hydro_64"/>
    <property type="match status" value="1"/>
</dbReference>
<dbReference type="Gene3D" id="2.60.110.10">
    <property type="entry name" value="Thaumatin"/>
    <property type="match status" value="1"/>
</dbReference>
<dbReference type="HOGENOM" id="CLU_032886_0_0_1"/>
<evidence type="ECO:0000259" key="2">
    <source>
        <dbReference type="PROSITE" id="PS52006"/>
    </source>
</evidence>